<dbReference type="InterPro" id="IPR020549">
    <property type="entry name" value="YbeY_CS"/>
</dbReference>
<evidence type="ECO:0000256" key="1">
    <source>
        <dbReference type="ARBA" id="ARBA00010875"/>
    </source>
</evidence>
<dbReference type="Proteomes" id="UP001139193">
    <property type="component" value="Unassembled WGS sequence"/>
</dbReference>
<evidence type="ECO:0000256" key="8">
    <source>
        <dbReference type="SAM" id="MobiDB-lite"/>
    </source>
</evidence>
<evidence type="ECO:0000256" key="6">
    <source>
        <dbReference type="ARBA" id="ARBA00022833"/>
    </source>
</evidence>
<gene>
    <name evidence="7 9" type="primary">ybeY</name>
    <name evidence="9" type="ORF">MON38_12860</name>
</gene>
<keyword evidence="10" id="KW-1185">Reference proteome</keyword>
<feature type="binding site" evidence="7">
    <location>
        <position position="143"/>
    </location>
    <ligand>
        <name>Zn(2+)</name>
        <dbReference type="ChEBI" id="CHEBI:29105"/>
        <note>catalytic</note>
    </ligand>
</feature>
<evidence type="ECO:0000256" key="7">
    <source>
        <dbReference type="HAMAP-Rule" id="MF_00009"/>
    </source>
</evidence>
<feature type="compositionally biased region" description="Basic and acidic residues" evidence="8">
    <location>
        <begin position="10"/>
        <end position="20"/>
    </location>
</feature>
<comment type="cofactor">
    <cofactor evidence="7">
        <name>Zn(2+)</name>
        <dbReference type="ChEBI" id="CHEBI:29105"/>
    </cofactor>
    <text evidence="7">Binds 1 zinc ion.</text>
</comment>
<dbReference type="Gene3D" id="3.40.390.30">
    <property type="entry name" value="Metalloproteases ('zincins'), catalytic domain"/>
    <property type="match status" value="1"/>
</dbReference>
<dbReference type="Pfam" id="PF02130">
    <property type="entry name" value="YbeY"/>
    <property type="match status" value="1"/>
</dbReference>
<comment type="similarity">
    <text evidence="1 7">Belongs to the endoribonuclease YbeY family.</text>
</comment>
<dbReference type="SUPFAM" id="SSF55486">
    <property type="entry name" value="Metalloproteases ('zincins'), catalytic domain"/>
    <property type="match status" value="1"/>
</dbReference>
<accession>A0A9X1VFN4</accession>
<dbReference type="RefSeq" id="WP_241936576.1">
    <property type="nucleotide sequence ID" value="NZ_JALBGC010000003.1"/>
</dbReference>
<keyword evidence="7" id="KW-0963">Cytoplasm</keyword>
<comment type="function">
    <text evidence="7">Single strand-specific metallo-endoribonuclease involved in late-stage 70S ribosome quality control and in maturation of the 3' terminus of the 16S rRNA.</text>
</comment>
<keyword evidence="7" id="KW-0698">rRNA processing</keyword>
<reference evidence="9" key="1">
    <citation type="submission" date="2022-03" db="EMBL/GenBank/DDBJ databases">
        <title>Bacterial whole genome sequence for Hymenobacter sp. DH14.</title>
        <authorList>
            <person name="Le V."/>
        </authorList>
    </citation>
    <scope>NUCLEOTIDE SEQUENCE</scope>
    <source>
        <strain evidence="9">DH14</strain>
    </source>
</reference>
<keyword evidence="4 7" id="KW-0255">Endonuclease</keyword>
<feature type="region of interest" description="Disordered" evidence="8">
    <location>
        <begin position="1"/>
        <end position="20"/>
    </location>
</feature>
<sequence>MNSTPPMGPPHHENFPPGELHHEAPGIEFMVEDAPDFELSDAESLLEWIERVAKVHEHRIVQLTYIFCSDDYLHRLNIQYLDHDTLTDVITFDNSDDADILEGDIFISVERVRDNAHDLGIPFRDELHRVMIHGVLHLLGYHDKDLLSQTAMRAKEDYCLALRKF</sequence>
<keyword evidence="6 7" id="KW-0862">Zinc</keyword>
<evidence type="ECO:0000256" key="2">
    <source>
        <dbReference type="ARBA" id="ARBA00022722"/>
    </source>
</evidence>
<dbReference type="AlphaFoldDB" id="A0A9X1VFN4"/>
<evidence type="ECO:0000256" key="3">
    <source>
        <dbReference type="ARBA" id="ARBA00022723"/>
    </source>
</evidence>
<feature type="binding site" evidence="7">
    <location>
        <position position="137"/>
    </location>
    <ligand>
        <name>Zn(2+)</name>
        <dbReference type="ChEBI" id="CHEBI:29105"/>
        <note>catalytic</note>
    </ligand>
</feature>
<keyword evidence="3 7" id="KW-0479">Metal-binding</keyword>
<dbReference type="InterPro" id="IPR023091">
    <property type="entry name" value="MetalPrtase_cat_dom_sf_prd"/>
</dbReference>
<evidence type="ECO:0000256" key="4">
    <source>
        <dbReference type="ARBA" id="ARBA00022759"/>
    </source>
</evidence>
<evidence type="ECO:0000256" key="5">
    <source>
        <dbReference type="ARBA" id="ARBA00022801"/>
    </source>
</evidence>
<dbReference type="HAMAP" id="MF_00009">
    <property type="entry name" value="Endoribonucl_YbeY"/>
    <property type="match status" value="1"/>
</dbReference>
<dbReference type="PANTHER" id="PTHR46986:SF1">
    <property type="entry name" value="ENDORIBONUCLEASE YBEY, CHLOROPLASTIC"/>
    <property type="match status" value="1"/>
</dbReference>
<keyword evidence="5 7" id="KW-0378">Hydrolase</keyword>
<dbReference type="GO" id="GO:0006364">
    <property type="term" value="P:rRNA processing"/>
    <property type="evidence" value="ECO:0007669"/>
    <property type="project" value="UniProtKB-UniRule"/>
</dbReference>
<comment type="caution">
    <text evidence="9">The sequence shown here is derived from an EMBL/GenBank/DDBJ whole genome shotgun (WGS) entry which is preliminary data.</text>
</comment>
<dbReference type="NCBIfam" id="TIGR00043">
    <property type="entry name" value="rRNA maturation RNase YbeY"/>
    <property type="match status" value="1"/>
</dbReference>
<dbReference type="PROSITE" id="PS01306">
    <property type="entry name" value="UPF0054"/>
    <property type="match status" value="1"/>
</dbReference>
<protein>
    <recommendedName>
        <fullName evidence="7">Endoribonuclease YbeY</fullName>
        <ecNumber evidence="7">3.1.-.-</ecNumber>
    </recommendedName>
</protein>
<dbReference type="GO" id="GO:0004222">
    <property type="term" value="F:metalloendopeptidase activity"/>
    <property type="evidence" value="ECO:0007669"/>
    <property type="project" value="InterPro"/>
</dbReference>
<proteinExistence type="inferred from homology"/>
<evidence type="ECO:0000313" key="9">
    <source>
        <dbReference type="EMBL" id="MCI1188314.1"/>
    </source>
</evidence>
<comment type="subcellular location">
    <subcellularLocation>
        <location evidence="7">Cytoplasm</location>
    </subcellularLocation>
</comment>
<name>A0A9X1VFN4_9BACT</name>
<dbReference type="PANTHER" id="PTHR46986">
    <property type="entry name" value="ENDORIBONUCLEASE YBEY, CHLOROPLASTIC"/>
    <property type="match status" value="1"/>
</dbReference>
<dbReference type="EMBL" id="JALBGC010000003">
    <property type="protein sequence ID" value="MCI1188314.1"/>
    <property type="molecule type" value="Genomic_DNA"/>
</dbReference>
<dbReference type="GO" id="GO:0005737">
    <property type="term" value="C:cytoplasm"/>
    <property type="evidence" value="ECO:0007669"/>
    <property type="project" value="UniProtKB-SubCell"/>
</dbReference>
<dbReference type="GO" id="GO:0008270">
    <property type="term" value="F:zinc ion binding"/>
    <property type="evidence" value="ECO:0007669"/>
    <property type="project" value="UniProtKB-UniRule"/>
</dbReference>
<dbReference type="EC" id="3.1.-.-" evidence="7"/>
<keyword evidence="2 7" id="KW-0540">Nuclease</keyword>
<organism evidence="9 10">
    <name type="scientific">Hymenobacter cyanobacteriorum</name>
    <dbReference type="NCBI Taxonomy" id="2926463"/>
    <lineage>
        <taxon>Bacteria</taxon>
        <taxon>Pseudomonadati</taxon>
        <taxon>Bacteroidota</taxon>
        <taxon>Cytophagia</taxon>
        <taxon>Cytophagales</taxon>
        <taxon>Hymenobacteraceae</taxon>
        <taxon>Hymenobacter</taxon>
    </lineage>
</organism>
<keyword evidence="7" id="KW-0690">Ribosome biogenesis</keyword>
<dbReference type="GO" id="GO:0004521">
    <property type="term" value="F:RNA endonuclease activity"/>
    <property type="evidence" value="ECO:0007669"/>
    <property type="project" value="UniProtKB-UniRule"/>
</dbReference>
<dbReference type="InterPro" id="IPR002036">
    <property type="entry name" value="YbeY"/>
</dbReference>
<feature type="binding site" evidence="7">
    <location>
        <position position="133"/>
    </location>
    <ligand>
        <name>Zn(2+)</name>
        <dbReference type="ChEBI" id="CHEBI:29105"/>
        <note>catalytic</note>
    </ligand>
</feature>
<evidence type="ECO:0000313" key="10">
    <source>
        <dbReference type="Proteomes" id="UP001139193"/>
    </source>
</evidence>